<dbReference type="GO" id="GO:0046872">
    <property type="term" value="F:metal ion binding"/>
    <property type="evidence" value="ECO:0007669"/>
    <property type="project" value="InterPro"/>
</dbReference>
<dbReference type="InterPro" id="IPR006129">
    <property type="entry name" value="AdhesinB"/>
</dbReference>
<sequence>MKKQNYFLRMAALMGGAAMLLGACGTNGGASDASSEAVADQEGDKLQVVTTFYPMYDFTKNVAQDKADVSLLIPAGTEIHSYEPSTKMIAEIQDADVFIYNSDEMETWVPAVLDAIDTSDMVVINASEGIELLDFAAEEHPEGETEEEQEGHEHAFDPHVWLDPVLAQTEVDNIQAGLAEADAENAAFYEGNAEAYKTKLAALDQAFQAAFEGATNRTFVTQHAAFAYLANRYDLEQVSVSGLTPNAEPSAAILAKLSDYVKEHGTEYIYFEDNASSTTAETLANEAGLQLAVLSPLEGITQEDQDAGVDYIQVMHNNLEALKKAIK</sequence>
<feature type="signal peptide" evidence="5">
    <location>
        <begin position="1"/>
        <end position="23"/>
    </location>
</feature>
<gene>
    <name evidence="6" type="ORF">Tpal_2130</name>
</gene>
<dbReference type="GO" id="GO:0030001">
    <property type="term" value="P:metal ion transport"/>
    <property type="evidence" value="ECO:0007669"/>
    <property type="project" value="InterPro"/>
</dbReference>
<dbReference type="Gene3D" id="3.40.50.1980">
    <property type="entry name" value="Nitrogenase molybdenum iron protein domain"/>
    <property type="match status" value="2"/>
</dbReference>
<dbReference type="InterPro" id="IPR006128">
    <property type="entry name" value="Lipoprotein_PsaA-like"/>
</dbReference>
<dbReference type="CDD" id="cd01017">
    <property type="entry name" value="AdcA"/>
    <property type="match status" value="1"/>
</dbReference>
<dbReference type="AlphaFoldDB" id="A0A143YRL3"/>
<protein>
    <submittedName>
        <fullName evidence="6">Adhesion lipoprotein</fullName>
    </submittedName>
</protein>
<name>A0A143YRL3_9LACT</name>
<dbReference type="STRING" id="140314.SAMN04488076_104169"/>
<keyword evidence="7" id="KW-1185">Reference proteome</keyword>
<evidence type="ECO:0000256" key="3">
    <source>
        <dbReference type="ARBA" id="ARBA00022729"/>
    </source>
</evidence>
<evidence type="ECO:0000256" key="1">
    <source>
        <dbReference type="ARBA" id="ARBA00011028"/>
    </source>
</evidence>
<keyword evidence="2 4" id="KW-0813">Transport</keyword>
<dbReference type="InterPro" id="IPR006127">
    <property type="entry name" value="ZnuA-like"/>
</dbReference>
<keyword evidence="6" id="KW-0449">Lipoprotein</keyword>
<organism evidence="6 7">
    <name type="scientific">Trichococcus palustris</name>
    <dbReference type="NCBI Taxonomy" id="140314"/>
    <lineage>
        <taxon>Bacteria</taxon>
        <taxon>Bacillati</taxon>
        <taxon>Bacillota</taxon>
        <taxon>Bacilli</taxon>
        <taxon>Lactobacillales</taxon>
        <taxon>Carnobacteriaceae</taxon>
        <taxon>Trichococcus</taxon>
    </lineage>
</organism>
<dbReference type="PANTHER" id="PTHR42953:SF3">
    <property type="entry name" value="HIGH-AFFINITY ZINC UPTAKE SYSTEM PROTEIN ZNUA"/>
    <property type="match status" value="1"/>
</dbReference>
<dbReference type="PRINTS" id="PR00690">
    <property type="entry name" value="ADHESNFAMILY"/>
</dbReference>
<dbReference type="PROSITE" id="PS51257">
    <property type="entry name" value="PROKAR_LIPOPROTEIN"/>
    <property type="match status" value="1"/>
</dbReference>
<dbReference type="InterPro" id="IPR050492">
    <property type="entry name" value="Bact_metal-bind_prot9"/>
</dbReference>
<proteinExistence type="inferred from homology"/>
<feature type="chain" id="PRO_5039311418" evidence="5">
    <location>
        <begin position="24"/>
        <end position="327"/>
    </location>
</feature>
<dbReference type="OrthoDB" id="9810636at2"/>
<dbReference type="PANTHER" id="PTHR42953">
    <property type="entry name" value="HIGH-AFFINITY ZINC UPTAKE SYSTEM PROTEIN ZNUA-RELATED"/>
    <property type="match status" value="1"/>
</dbReference>
<dbReference type="EMBL" id="FJNE01000006">
    <property type="protein sequence ID" value="CZQ97305.1"/>
    <property type="molecule type" value="Genomic_DNA"/>
</dbReference>
<dbReference type="PRINTS" id="PR00691">
    <property type="entry name" value="ADHESINB"/>
</dbReference>
<reference evidence="6 7" key="1">
    <citation type="submission" date="2016-02" db="EMBL/GenBank/DDBJ databases">
        <authorList>
            <person name="Wen L."/>
            <person name="He K."/>
            <person name="Yang H."/>
        </authorList>
    </citation>
    <scope>NUCLEOTIDE SEQUENCE [LARGE SCALE GENOMIC DNA]</scope>
    <source>
        <strain evidence="6">Trichococcus palustris</strain>
    </source>
</reference>
<evidence type="ECO:0000313" key="6">
    <source>
        <dbReference type="EMBL" id="CZQ97305.1"/>
    </source>
</evidence>
<evidence type="ECO:0000256" key="2">
    <source>
        <dbReference type="ARBA" id="ARBA00022448"/>
    </source>
</evidence>
<dbReference type="GO" id="GO:0007155">
    <property type="term" value="P:cell adhesion"/>
    <property type="evidence" value="ECO:0007669"/>
    <property type="project" value="InterPro"/>
</dbReference>
<evidence type="ECO:0000256" key="5">
    <source>
        <dbReference type="SAM" id="SignalP"/>
    </source>
</evidence>
<dbReference type="Proteomes" id="UP000242754">
    <property type="component" value="Unassembled WGS sequence"/>
</dbReference>
<dbReference type="RefSeq" id="WP_087033678.1">
    <property type="nucleotide sequence ID" value="NZ_FJNE01000006.1"/>
</dbReference>
<keyword evidence="3 5" id="KW-0732">Signal</keyword>
<comment type="similarity">
    <text evidence="1 4">Belongs to the bacterial solute-binding protein 9 family.</text>
</comment>
<dbReference type="SUPFAM" id="SSF53807">
    <property type="entry name" value="Helical backbone' metal receptor"/>
    <property type="match status" value="1"/>
</dbReference>
<evidence type="ECO:0000313" key="7">
    <source>
        <dbReference type="Proteomes" id="UP000242754"/>
    </source>
</evidence>
<dbReference type="Pfam" id="PF01297">
    <property type="entry name" value="ZnuA"/>
    <property type="match status" value="1"/>
</dbReference>
<accession>A0A143YRL3</accession>
<evidence type="ECO:0000256" key="4">
    <source>
        <dbReference type="RuleBase" id="RU003512"/>
    </source>
</evidence>